<gene>
    <name evidence="1" type="ORF">IAB60_04565</name>
</gene>
<reference evidence="1" key="2">
    <citation type="journal article" date="2021" name="PeerJ">
        <title>Extensive microbial diversity within the chicken gut microbiome revealed by metagenomics and culture.</title>
        <authorList>
            <person name="Gilroy R."/>
            <person name="Ravi A."/>
            <person name="Getino M."/>
            <person name="Pursley I."/>
            <person name="Horton D.L."/>
            <person name="Alikhan N.F."/>
            <person name="Baker D."/>
            <person name="Gharbi K."/>
            <person name="Hall N."/>
            <person name="Watson M."/>
            <person name="Adriaenssens E.M."/>
            <person name="Foster-Nyarko E."/>
            <person name="Jarju S."/>
            <person name="Secka A."/>
            <person name="Antonio M."/>
            <person name="Oren A."/>
            <person name="Chaudhuri R.R."/>
            <person name="La Ragione R."/>
            <person name="Hildebrand F."/>
            <person name="Pallen M.J."/>
        </authorList>
    </citation>
    <scope>NUCLEOTIDE SEQUENCE</scope>
    <source>
        <strain evidence="1">CHK123-3438</strain>
    </source>
</reference>
<proteinExistence type="predicted"/>
<name>A0A9D1GJA5_9FIRM</name>
<dbReference type="EMBL" id="DVKS01000073">
    <property type="protein sequence ID" value="HIT41369.1"/>
    <property type="molecule type" value="Genomic_DNA"/>
</dbReference>
<evidence type="ECO:0000313" key="2">
    <source>
        <dbReference type="Proteomes" id="UP000886860"/>
    </source>
</evidence>
<dbReference type="AlphaFoldDB" id="A0A9D1GJA5"/>
<sequence length="817" mass="92968">MDRMMDGWNLGKDGFVMEYMTAGPSLEEFQSDLQDADQLRLEGRLRKAVSSPRPQHMELDVQLGEAAPNGCPWQVYAPYGNGIIDVSAFYSTLQKIRVYGAAVLVAPEDMTVQGRVWSYMSVGVYVNGELAGGLEYPDYKPIQYCDLKMPLKKGRNQILFVCDNLGARDTRNIVGLQILDHREELRTGLADEKQQENAAKARDFLDGLSLEGSTVKFPGPAPEGTWYCNVQESPDYEVMHQPVVWEAAEGKNEFVIPENVKSVQVAVRQNGLELSRTLEAASHKKPIFRPEGTDAKKAWMDTMESIANVSSLNRGEFGFAIFNVLARKYLGWEDARDREYLFETLELIRRRVDCSDFIVCGFLRYLHKYPVDEELQAKAKEVLLDYRYWMNMEGTDAMCFWSENHALMFYAAAMDAGNTWPDAYFTRAKMTGAQLKAYGEEKLRQWLSDVEEYGYEEFLSAVYMCVTLGALLHVIDFACEDIAKRARAAADLLLTQMSRHVFKGTMIAPMGRVYRDVIYPFGQGSQSMVSLIDTAAPCSYGEGWLALLATSSYRFPEGLLELMKEETDCAYTSGNARIRLEKTGDYCLTCVESPRQDDFVRWHNERIDGSWTDSDTHYFTKSLNECFHGTSCFQPGVYGYQQHMWYAALSPEAVIFTNHPGTWSERSSMRPGYWNGNGVMPAIKQEKGTLGTIYRIPQEHPVSFTHIYCPAERFDEVKQEENWLFMRKDDGYLALWSSQTPEAYNDTIFGCELRVYNRDAAYLCICGSRRENGDWEDFCAAAKNRNPVFDGAEGVLTAEGGFRMEYRPVKDPTQYVE</sequence>
<organism evidence="1 2">
    <name type="scientific">Candidatus Caccovicinus merdipullorum</name>
    <dbReference type="NCBI Taxonomy" id="2840724"/>
    <lineage>
        <taxon>Bacteria</taxon>
        <taxon>Bacillati</taxon>
        <taxon>Bacillota</taxon>
        <taxon>Clostridia</taxon>
        <taxon>Eubacteriales</taxon>
        <taxon>Candidatus Caccovicinus</taxon>
    </lineage>
</organism>
<protein>
    <submittedName>
        <fullName evidence="1">Uncharacterized protein</fullName>
    </submittedName>
</protein>
<comment type="caution">
    <text evidence="1">The sequence shown here is derived from an EMBL/GenBank/DDBJ whole genome shotgun (WGS) entry which is preliminary data.</text>
</comment>
<dbReference type="Proteomes" id="UP000886860">
    <property type="component" value="Unassembled WGS sequence"/>
</dbReference>
<evidence type="ECO:0000313" key="1">
    <source>
        <dbReference type="EMBL" id="HIT41369.1"/>
    </source>
</evidence>
<reference evidence="1" key="1">
    <citation type="submission" date="2020-10" db="EMBL/GenBank/DDBJ databases">
        <authorList>
            <person name="Gilroy R."/>
        </authorList>
    </citation>
    <scope>NUCLEOTIDE SEQUENCE</scope>
    <source>
        <strain evidence="1">CHK123-3438</strain>
    </source>
</reference>
<accession>A0A9D1GJA5</accession>